<dbReference type="Pfam" id="PF03061">
    <property type="entry name" value="4HBT"/>
    <property type="match status" value="1"/>
</dbReference>
<dbReference type="Proteomes" id="UP000658997">
    <property type="component" value="Unassembled WGS sequence"/>
</dbReference>
<dbReference type="InterPro" id="IPR029069">
    <property type="entry name" value="HotDog_dom_sf"/>
</dbReference>
<dbReference type="PANTHER" id="PTHR21660">
    <property type="entry name" value="THIOESTERASE SUPERFAMILY MEMBER-RELATED"/>
    <property type="match status" value="1"/>
</dbReference>
<keyword evidence="5" id="KW-1185">Reference proteome</keyword>
<sequence>MASNALTEGVVTLKMINELQQQVLDNNPIYKYLLSDLTITHVAPGLIEAQVPVSKTLMNSKSILHGSTSATIIDWIGGIVIASTSPDRFKNRGVSVDIHVTYVGAAKEGDLLLIKGTSTPVVVLFSSVTAAVAVAVAATAGAADICGVASYFGNLSASFTPFFSSSIFCVLCSASLFAIG</sequence>
<feature type="domain" description="Thioesterase" evidence="3">
    <location>
        <begin position="63"/>
        <end position="117"/>
    </location>
</feature>
<evidence type="ECO:0000259" key="3">
    <source>
        <dbReference type="Pfam" id="PF03061"/>
    </source>
</evidence>
<accession>A0A8H8QN42</accession>
<reference evidence="4" key="1">
    <citation type="submission" date="2018-08" db="EMBL/GenBank/DDBJ databases">
        <authorList>
            <person name="Guldener U."/>
        </authorList>
    </citation>
    <scope>NUCLEOTIDE SEQUENCE</scope>
    <source>
        <strain evidence="4">UB2</strain>
    </source>
</reference>
<keyword evidence="2" id="KW-1133">Transmembrane helix</keyword>
<dbReference type="GO" id="GO:0047617">
    <property type="term" value="F:fatty acyl-CoA hydrolase activity"/>
    <property type="evidence" value="ECO:0007669"/>
    <property type="project" value="InterPro"/>
</dbReference>
<keyword evidence="2" id="KW-0472">Membrane</keyword>
<dbReference type="CDD" id="cd03443">
    <property type="entry name" value="PaaI_thioesterase"/>
    <property type="match status" value="1"/>
</dbReference>
<evidence type="ECO:0000256" key="2">
    <source>
        <dbReference type="SAM" id="Phobius"/>
    </source>
</evidence>
<proteinExistence type="inferred from homology"/>
<feature type="transmembrane region" description="Helical" evidence="2">
    <location>
        <begin position="121"/>
        <end position="142"/>
    </location>
</feature>
<organism evidence="4 5">
    <name type="scientific">Ustilago bromivora</name>
    <dbReference type="NCBI Taxonomy" id="307758"/>
    <lineage>
        <taxon>Eukaryota</taxon>
        <taxon>Fungi</taxon>
        <taxon>Dikarya</taxon>
        <taxon>Basidiomycota</taxon>
        <taxon>Ustilaginomycotina</taxon>
        <taxon>Ustilaginomycetes</taxon>
        <taxon>Ustilaginales</taxon>
        <taxon>Ustilaginaceae</taxon>
        <taxon>Ustilago</taxon>
    </lineage>
</organism>
<comment type="caution">
    <text evidence="4">The sequence shown here is derived from an EMBL/GenBank/DDBJ whole genome shotgun (WGS) entry which is preliminary data.</text>
</comment>
<evidence type="ECO:0000313" key="4">
    <source>
        <dbReference type="EMBL" id="SYW80359.1"/>
    </source>
</evidence>
<name>A0A8H8QN42_9BASI</name>
<gene>
    <name evidence="4" type="ORF">UBRO2_03627</name>
</gene>
<keyword evidence="2" id="KW-0812">Transmembrane</keyword>
<dbReference type="AlphaFoldDB" id="A0A8H8QN42"/>
<dbReference type="InterPro" id="IPR039298">
    <property type="entry name" value="ACOT13"/>
</dbReference>
<dbReference type="Gene3D" id="3.10.129.10">
    <property type="entry name" value="Hotdog Thioesterase"/>
    <property type="match status" value="1"/>
</dbReference>
<dbReference type="SUPFAM" id="SSF54637">
    <property type="entry name" value="Thioesterase/thiol ester dehydrase-isomerase"/>
    <property type="match status" value="1"/>
</dbReference>
<protein>
    <recommendedName>
        <fullName evidence="3">Thioesterase domain-containing protein</fullName>
    </recommendedName>
</protein>
<evidence type="ECO:0000313" key="5">
    <source>
        <dbReference type="Proteomes" id="UP000658997"/>
    </source>
</evidence>
<dbReference type="PANTHER" id="PTHR21660:SF11">
    <property type="entry name" value="FAMILY PROTEIN, PUTATIVE (AFU_ORTHOLOGUE AFUA_4G04355)-RELATED"/>
    <property type="match status" value="1"/>
</dbReference>
<feature type="transmembrane region" description="Helical" evidence="2">
    <location>
        <begin position="162"/>
        <end position="179"/>
    </location>
</feature>
<evidence type="ECO:0000256" key="1">
    <source>
        <dbReference type="ARBA" id="ARBA00008324"/>
    </source>
</evidence>
<dbReference type="InterPro" id="IPR006683">
    <property type="entry name" value="Thioestr_dom"/>
</dbReference>
<comment type="similarity">
    <text evidence="1">Belongs to the thioesterase PaaI family.</text>
</comment>
<dbReference type="EMBL" id="ULHB01000071">
    <property type="protein sequence ID" value="SYW80359.1"/>
    <property type="molecule type" value="Genomic_DNA"/>
</dbReference>